<accession>W9GHI7</accession>
<proteinExistence type="predicted"/>
<sequence length="75" mass="8049">FGRATFQRVSRAAALGADPAAQDDVRRSIESLIAEGERPANVDENGEIHDVEVPGPPAPEFGDPDTDDYQLEEAV</sequence>
<evidence type="ECO:0000313" key="2">
    <source>
        <dbReference type="EMBL" id="EWT04293.1"/>
    </source>
</evidence>
<dbReference type="AlphaFoldDB" id="W9GHI7"/>
<dbReference type="Proteomes" id="UP000019494">
    <property type="component" value="Unassembled WGS sequence"/>
</dbReference>
<feature type="non-terminal residue" evidence="2">
    <location>
        <position position="1"/>
    </location>
</feature>
<protein>
    <submittedName>
        <fullName evidence="2">Uncharacterized protein</fullName>
    </submittedName>
</protein>
<evidence type="ECO:0000256" key="1">
    <source>
        <dbReference type="SAM" id="MobiDB-lite"/>
    </source>
</evidence>
<reference evidence="3" key="1">
    <citation type="submission" date="2013-08" db="EMBL/GenBank/DDBJ databases">
        <title>Intrasporangium oryzae NRRL B-24470.</title>
        <authorList>
            <person name="Liu H."/>
            <person name="Wang G."/>
        </authorList>
    </citation>
    <scope>NUCLEOTIDE SEQUENCE [LARGE SCALE GENOMIC DNA]</scope>
    <source>
        <strain evidence="3">Q5-1</strain>
    </source>
</reference>
<keyword evidence="3" id="KW-1185">Reference proteome</keyword>
<comment type="caution">
    <text evidence="2">The sequence shown here is derived from an EMBL/GenBank/DDBJ whole genome shotgun (WGS) entry which is preliminary data.</text>
</comment>
<feature type="region of interest" description="Disordered" evidence="1">
    <location>
        <begin position="1"/>
        <end position="75"/>
    </location>
</feature>
<name>W9GHI7_9MICO</name>
<gene>
    <name evidence="2" type="ORF">N864_12300</name>
</gene>
<dbReference type="EMBL" id="AWQS01000277">
    <property type="protein sequence ID" value="EWT04293.1"/>
    <property type="molecule type" value="Genomic_DNA"/>
</dbReference>
<evidence type="ECO:0000313" key="3">
    <source>
        <dbReference type="Proteomes" id="UP000019494"/>
    </source>
</evidence>
<feature type="compositionally biased region" description="Acidic residues" evidence="1">
    <location>
        <begin position="62"/>
        <end position="75"/>
    </location>
</feature>
<feature type="compositionally biased region" description="Basic and acidic residues" evidence="1">
    <location>
        <begin position="23"/>
        <end position="52"/>
    </location>
</feature>
<organism evidence="2 3">
    <name type="scientific">Intrasporangium chromatireducens Q5-1</name>
    <dbReference type="NCBI Taxonomy" id="584657"/>
    <lineage>
        <taxon>Bacteria</taxon>
        <taxon>Bacillati</taxon>
        <taxon>Actinomycetota</taxon>
        <taxon>Actinomycetes</taxon>
        <taxon>Micrococcales</taxon>
        <taxon>Intrasporangiaceae</taxon>
        <taxon>Intrasporangium</taxon>
    </lineage>
</organism>
<feature type="compositionally biased region" description="Low complexity" evidence="1">
    <location>
        <begin position="12"/>
        <end position="22"/>
    </location>
</feature>